<keyword evidence="1" id="KW-1133">Transmembrane helix</keyword>
<feature type="transmembrane region" description="Helical" evidence="1">
    <location>
        <begin position="45"/>
        <end position="63"/>
    </location>
</feature>
<gene>
    <name evidence="2" type="ORF">IEE83_06150</name>
</gene>
<evidence type="ECO:0000256" key="1">
    <source>
        <dbReference type="SAM" id="Phobius"/>
    </source>
</evidence>
<keyword evidence="3" id="KW-1185">Reference proteome</keyword>
<dbReference type="EMBL" id="JACYGY010000001">
    <property type="protein sequence ID" value="MBE9461457.1"/>
    <property type="molecule type" value="Genomic_DNA"/>
</dbReference>
<feature type="transmembrane region" description="Helical" evidence="1">
    <location>
        <begin position="162"/>
        <end position="185"/>
    </location>
</feature>
<accession>A0ABR9W7L0</accession>
<evidence type="ECO:0000313" key="3">
    <source>
        <dbReference type="Proteomes" id="UP000634134"/>
    </source>
</evidence>
<keyword evidence="1" id="KW-0812">Transmembrane</keyword>
<proteinExistence type="predicted"/>
<dbReference type="Proteomes" id="UP000634134">
    <property type="component" value="Unassembled WGS sequence"/>
</dbReference>
<organism evidence="2 3">
    <name type="scientific">Dyadobacter subterraneus</name>
    <dbReference type="NCBI Taxonomy" id="2773304"/>
    <lineage>
        <taxon>Bacteria</taxon>
        <taxon>Pseudomonadati</taxon>
        <taxon>Bacteroidota</taxon>
        <taxon>Cytophagia</taxon>
        <taxon>Cytophagales</taxon>
        <taxon>Spirosomataceae</taxon>
        <taxon>Dyadobacter</taxon>
    </lineage>
</organism>
<evidence type="ECO:0008006" key="4">
    <source>
        <dbReference type="Google" id="ProtNLM"/>
    </source>
</evidence>
<reference evidence="3" key="1">
    <citation type="submission" date="2023-07" db="EMBL/GenBank/DDBJ databases">
        <title>Dyadobacter sp. nov 'subterranea' isolated from contaminted grondwater.</title>
        <authorList>
            <person name="Szabo I."/>
            <person name="Al-Omari J."/>
            <person name="Szerdahelyi S.G."/>
            <person name="Rado J."/>
        </authorList>
    </citation>
    <scope>NUCLEOTIDE SEQUENCE [LARGE SCALE GENOMIC DNA]</scope>
    <source>
        <strain evidence="3">UP-52</strain>
    </source>
</reference>
<sequence>MKNFRFEYTINKTLVTIFLSSFLLGLLISTKLPDLGSIFGIPLKVVLPLCIPIFSMIFCIDMYKKRGEASIKENVLEMNLDGVEHIIPFEKIKTFEVQYGNGTRLVLNLRNQPKLKIFANDHFCKSDLFYAFCNELEKVLIEYGKTSSVPITRKPSPFESKWALNILVVSTVIFFGMLIRAAALHHDVQRSALSGFGALAILWGAWFLAFIKKKHLEN</sequence>
<dbReference type="RefSeq" id="WP_194119735.1">
    <property type="nucleotide sequence ID" value="NZ_JACYGY010000001.1"/>
</dbReference>
<protein>
    <recommendedName>
        <fullName evidence="4">PH domain-containing protein</fullName>
    </recommendedName>
</protein>
<feature type="transmembrane region" description="Helical" evidence="1">
    <location>
        <begin position="191"/>
        <end position="211"/>
    </location>
</feature>
<keyword evidence="1" id="KW-0472">Membrane</keyword>
<comment type="caution">
    <text evidence="2">The sequence shown here is derived from an EMBL/GenBank/DDBJ whole genome shotgun (WGS) entry which is preliminary data.</text>
</comment>
<evidence type="ECO:0000313" key="2">
    <source>
        <dbReference type="EMBL" id="MBE9461457.1"/>
    </source>
</evidence>
<name>A0ABR9W7L0_9BACT</name>